<dbReference type="Gene3D" id="3.30.2350.10">
    <property type="entry name" value="Pseudouridine synthase"/>
    <property type="match status" value="1"/>
</dbReference>
<sequence length="176" mass="19912">MFLQNLKYFAGRVTIPLGTKDLATQNSPRHHMHRVVLRKDKVDLYHEKVVGQTLPFGIQMAVTEYRVLSSCGQRCGLVEASTATGFKHQVRVHLADALLCPVVGDYKFGGPLFRAVPNLKRKLKNMKLIKRSPMCLHAYQLCIPDYHRDGKPLVIKAPPPASFRQVARQLMLNIPK</sequence>
<dbReference type="EMBL" id="CASHTH010000173">
    <property type="protein sequence ID" value="CAI7993079.1"/>
    <property type="molecule type" value="Genomic_DNA"/>
</dbReference>
<keyword evidence="3" id="KW-0413">Isomerase</keyword>
<evidence type="ECO:0000256" key="3">
    <source>
        <dbReference type="ARBA" id="ARBA00023235"/>
    </source>
</evidence>
<comment type="catalytic activity">
    <reaction evidence="1">
        <text>a uridine in mRNA = a pseudouridine in mRNA</text>
        <dbReference type="Rhea" id="RHEA:56644"/>
        <dbReference type="Rhea" id="RHEA-COMP:14658"/>
        <dbReference type="Rhea" id="RHEA-COMP:14659"/>
        <dbReference type="ChEBI" id="CHEBI:65314"/>
        <dbReference type="ChEBI" id="CHEBI:65315"/>
    </reaction>
</comment>
<dbReference type="PANTHER" id="PTHR21600">
    <property type="entry name" value="MITOCHONDRIAL RNA PSEUDOURIDINE SYNTHASE"/>
    <property type="match status" value="1"/>
</dbReference>
<name>A0AA35W4I3_GEOBA</name>
<keyword evidence="5" id="KW-1185">Reference proteome</keyword>
<dbReference type="InterPro" id="IPR050188">
    <property type="entry name" value="RluA_PseudoU_synthase"/>
</dbReference>
<proteinExistence type="inferred from homology"/>
<dbReference type="GO" id="GO:0009982">
    <property type="term" value="F:pseudouridine synthase activity"/>
    <property type="evidence" value="ECO:0007669"/>
    <property type="project" value="InterPro"/>
</dbReference>
<comment type="caution">
    <text evidence="4">The sequence shown here is derived from an EMBL/GenBank/DDBJ whole genome shotgun (WGS) entry which is preliminary data.</text>
</comment>
<dbReference type="InterPro" id="IPR020103">
    <property type="entry name" value="PsdUridine_synth_cat_dom_sf"/>
</dbReference>
<dbReference type="GO" id="GO:0001522">
    <property type="term" value="P:pseudouridine synthesis"/>
    <property type="evidence" value="ECO:0007669"/>
    <property type="project" value="InterPro"/>
</dbReference>
<dbReference type="Proteomes" id="UP001174909">
    <property type="component" value="Unassembled WGS sequence"/>
</dbReference>
<organism evidence="4 5">
    <name type="scientific">Geodia barretti</name>
    <name type="common">Barrett's horny sponge</name>
    <dbReference type="NCBI Taxonomy" id="519541"/>
    <lineage>
        <taxon>Eukaryota</taxon>
        <taxon>Metazoa</taxon>
        <taxon>Porifera</taxon>
        <taxon>Demospongiae</taxon>
        <taxon>Heteroscleromorpha</taxon>
        <taxon>Tetractinellida</taxon>
        <taxon>Astrophorina</taxon>
        <taxon>Geodiidae</taxon>
        <taxon>Geodia</taxon>
    </lineage>
</organism>
<dbReference type="GO" id="GO:0003723">
    <property type="term" value="F:RNA binding"/>
    <property type="evidence" value="ECO:0007669"/>
    <property type="project" value="InterPro"/>
</dbReference>
<dbReference type="PANTHER" id="PTHR21600:SF83">
    <property type="entry name" value="PSEUDOURIDYLATE SYNTHASE RPUSD4, MITOCHONDRIAL"/>
    <property type="match status" value="1"/>
</dbReference>
<evidence type="ECO:0000256" key="2">
    <source>
        <dbReference type="ARBA" id="ARBA00010876"/>
    </source>
</evidence>
<evidence type="ECO:0000313" key="4">
    <source>
        <dbReference type="EMBL" id="CAI7993079.1"/>
    </source>
</evidence>
<reference evidence="4" key="1">
    <citation type="submission" date="2023-03" db="EMBL/GenBank/DDBJ databases">
        <authorList>
            <person name="Steffen K."/>
            <person name="Cardenas P."/>
        </authorList>
    </citation>
    <scope>NUCLEOTIDE SEQUENCE</scope>
</reference>
<accession>A0AA35W4I3</accession>
<protein>
    <submittedName>
        <fullName evidence="4">Mitochondrial RNA pseudouridine synthase Rpusd4</fullName>
    </submittedName>
</protein>
<dbReference type="AlphaFoldDB" id="A0AA35W4I3"/>
<comment type="similarity">
    <text evidence="2">Belongs to the pseudouridine synthase RluA family.</text>
</comment>
<evidence type="ECO:0000313" key="5">
    <source>
        <dbReference type="Proteomes" id="UP001174909"/>
    </source>
</evidence>
<gene>
    <name evidence="4" type="ORF">GBAR_LOCUS1180</name>
</gene>
<evidence type="ECO:0000256" key="1">
    <source>
        <dbReference type="ARBA" id="ARBA00001166"/>
    </source>
</evidence>
<dbReference type="SUPFAM" id="SSF55120">
    <property type="entry name" value="Pseudouridine synthase"/>
    <property type="match status" value="1"/>
</dbReference>